<evidence type="ECO:0000313" key="4">
    <source>
        <dbReference type="Proteomes" id="UP000013827"/>
    </source>
</evidence>
<accession>A0A0D3K313</accession>
<evidence type="ECO:0000313" key="3">
    <source>
        <dbReference type="EnsemblProtists" id="EOD30148"/>
    </source>
</evidence>
<dbReference type="RefSeq" id="XP_005782577.1">
    <property type="nucleotide sequence ID" value="XM_005782520.1"/>
</dbReference>
<keyword evidence="1" id="KW-0472">Membrane</keyword>
<evidence type="ECO:0000256" key="1">
    <source>
        <dbReference type="SAM" id="Phobius"/>
    </source>
</evidence>
<dbReference type="KEGG" id="ehx:EMIHUDRAFT_203638"/>
<feature type="domain" description="Sulfatase-modifying factor enzyme-like" evidence="2">
    <location>
        <begin position="380"/>
        <end position="478"/>
    </location>
</feature>
<keyword evidence="1" id="KW-1133">Transmembrane helix</keyword>
<reference evidence="4" key="1">
    <citation type="journal article" date="2013" name="Nature">
        <title>Pan genome of the phytoplankton Emiliania underpins its global distribution.</title>
        <authorList>
            <person name="Read B.A."/>
            <person name="Kegel J."/>
            <person name="Klute M.J."/>
            <person name="Kuo A."/>
            <person name="Lefebvre S.C."/>
            <person name="Maumus F."/>
            <person name="Mayer C."/>
            <person name="Miller J."/>
            <person name="Monier A."/>
            <person name="Salamov A."/>
            <person name="Young J."/>
            <person name="Aguilar M."/>
            <person name="Claverie J.M."/>
            <person name="Frickenhaus S."/>
            <person name="Gonzalez K."/>
            <person name="Herman E.K."/>
            <person name="Lin Y.C."/>
            <person name="Napier J."/>
            <person name="Ogata H."/>
            <person name="Sarno A.F."/>
            <person name="Shmutz J."/>
            <person name="Schroeder D."/>
            <person name="de Vargas C."/>
            <person name="Verret F."/>
            <person name="von Dassow P."/>
            <person name="Valentin K."/>
            <person name="Van de Peer Y."/>
            <person name="Wheeler G."/>
            <person name="Dacks J.B."/>
            <person name="Delwiche C.F."/>
            <person name="Dyhrman S.T."/>
            <person name="Glockner G."/>
            <person name="John U."/>
            <person name="Richards T."/>
            <person name="Worden A.Z."/>
            <person name="Zhang X."/>
            <person name="Grigoriev I.V."/>
            <person name="Allen A.E."/>
            <person name="Bidle K."/>
            <person name="Borodovsky M."/>
            <person name="Bowler C."/>
            <person name="Brownlee C."/>
            <person name="Cock J.M."/>
            <person name="Elias M."/>
            <person name="Gladyshev V.N."/>
            <person name="Groth M."/>
            <person name="Guda C."/>
            <person name="Hadaegh A."/>
            <person name="Iglesias-Rodriguez M.D."/>
            <person name="Jenkins J."/>
            <person name="Jones B.M."/>
            <person name="Lawson T."/>
            <person name="Leese F."/>
            <person name="Lindquist E."/>
            <person name="Lobanov A."/>
            <person name="Lomsadze A."/>
            <person name="Malik S.B."/>
            <person name="Marsh M.E."/>
            <person name="Mackinder L."/>
            <person name="Mock T."/>
            <person name="Mueller-Roeber B."/>
            <person name="Pagarete A."/>
            <person name="Parker M."/>
            <person name="Probert I."/>
            <person name="Quesneville H."/>
            <person name="Raines C."/>
            <person name="Rensing S.A."/>
            <person name="Riano-Pachon D.M."/>
            <person name="Richier S."/>
            <person name="Rokitta S."/>
            <person name="Shiraiwa Y."/>
            <person name="Soanes D.M."/>
            <person name="van der Giezen M."/>
            <person name="Wahlund T.M."/>
            <person name="Williams B."/>
            <person name="Wilson W."/>
            <person name="Wolfe G."/>
            <person name="Wurch L.L."/>
        </authorList>
    </citation>
    <scope>NUCLEOTIDE SEQUENCE</scope>
</reference>
<dbReference type="AlphaFoldDB" id="A0A0D3K313"/>
<feature type="transmembrane region" description="Helical" evidence="1">
    <location>
        <begin position="557"/>
        <end position="578"/>
    </location>
</feature>
<keyword evidence="4" id="KW-1185">Reference proteome</keyword>
<dbReference type="GeneID" id="17275422"/>
<dbReference type="PANTHER" id="PTHR23150">
    <property type="entry name" value="SULFATASE MODIFYING FACTOR 1, 2"/>
    <property type="match status" value="1"/>
</dbReference>
<dbReference type="InterPro" id="IPR042095">
    <property type="entry name" value="SUMF_sf"/>
</dbReference>
<name>A0A0D3K313_EMIH1</name>
<dbReference type="GO" id="GO:0120147">
    <property type="term" value="F:formylglycine-generating oxidase activity"/>
    <property type="evidence" value="ECO:0007669"/>
    <property type="project" value="TreeGrafter"/>
</dbReference>
<protein>
    <recommendedName>
        <fullName evidence="2">Sulfatase-modifying factor enzyme-like domain-containing protein</fullName>
    </recommendedName>
</protein>
<dbReference type="PaxDb" id="2903-EOD30148"/>
<dbReference type="InterPro" id="IPR016187">
    <property type="entry name" value="CTDL_fold"/>
</dbReference>
<dbReference type="InterPro" id="IPR051043">
    <property type="entry name" value="Sulfatase_Mod_Factor_Kinase"/>
</dbReference>
<dbReference type="PANTHER" id="PTHR23150:SF19">
    <property type="entry name" value="FORMYLGLYCINE-GENERATING ENZYME"/>
    <property type="match status" value="1"/>
</dbReference>
<evidence type="ECO:0000259" key="2">
    <source>
        <dbReference type="Pfam" id="PF03781"/>
    </source>
</evidence>
<reference evidence="3" key="2">
    <citation type="submission" date="2024-10" db="UniProtKB">
        <authorList>
            <consortium name="EnsemblProtists"/>
        </authorList>
    </citation>
    <scope>IDENTIFICATION</scope>
</reference>
<proteinExistence type="predicted"/>
<dbReference type="EnsemblProtists" id="EOD30148">
    <property type="protein sequence ID" value="EOD30148"/>
    <property type="gene ID" value="EMIHUDRAFT_203638"/>
</dbReference>
<dbReference type="HOGENOM" id="CLU_467309_0_0_1"/>
<dbReference type="Proteomes" id="UP000013827">
    <property type="component" value="Unassembled WGS sequence"/>
</dbReference>
<dbReference type="Pfam" id="PF03781">
    <property type="entry name" value="FGE-sulfatase"/>
    <property type="match status" value="1"/>
</dbReference>
<dbReference type="SUPFAM" id="SSF56436">
    <property type="entry name" value="C-type lectin-like"/>
    <property type="match status" value="1"/>
</dbReference>
<organism evidence="3 4">
    <name type="scientific">Emiliania huxleyi (strain CCMP1516)</name>
    <dbReference type="NCBI Taxonomy" id="280463"/>
    <lineage>
        <taxon>Eukaryota</taxon>
        <taxon>Haptista</taxon>
        <taxon>Haptophyta</taxon>
        <taxon>Prymnesiophyceae</taxon>
        <taxon>Isochrysidales</taxon>
        <taxon>Noelaerhabdaceae</taxon>
        <taxon>Emiliania</taxon>
    </lineage>
</organism>
<dbReference type="InterPro" id="IPR005532">
    <property type="entry name" value="SUMF_dom"/>
</dbReference>
<sequence length="584" mass="64779">MRACASCGRSCRGTPRRGRYEGEEPASIVALARATDADGINGDTLYTIPEAFSDEGVAQGHRVALQPELGGSIASLGWTTLGWGEAGGWSSDALSASVAPAVDLFKWLTPRRMTTVCRRWDQDRNDALQHAWFNGIGYVAWENVWGIWNGITRRDGEALRRLQPLMKYLGESGYLSSEAWVPHAPTLQPASVFASRFPQSVRRGDGRRTAWTLVERANSEWPSTTPMLELDAAAYDGFLFWDLYNGVALSPAPSARREGAITLSVAMEARGFGCVLAIPADEPVVLDAFLRERVRATAAPLSTFDAVWRAARQMPVGPTLTSLEEWPFAPPDAKLVPATTSYHFKCEGTVIEPFEEERRAAFGIDVRFDFEPLATNEHEQRLPINSFYMDRTPVGMARYARYLRDTAYAPADARHFLREWPDWRRGRHPPGNETVPVTGVSLDEAREFCHWAGGRLPTSIEWQYAAQAGDPANRFPRSSRAPNSWGLVDLVGNVWEWTESEFADAHTRFALLRGGSFYQPVAASDFQNWYFGAIRQYANDGYTPGETAAQLDRHANMATAGVFSILLVAILATAHALANRARKK</sequence>
<keyword evidence="1" id="KW-0812">Transmembrane</keyword>
<dbReference type="STRING" id="2903.R1D454"/>
<dbReference type="Gene3D" id="3.90.1580.10">
    <property type="entry name" value="paralog of FGE (formylglycine-generating enzyme)"/>
    <property type="match status" value="2"/>
</dbReference>